<evidence type="ECO:0000256" key="6">
    <source>
        <dbReference type="ARBA" id="ARBA00022989"/>
    </source>
</evidence>
<dbReference type="PRINTS" id="PR01506">
    <property type="entry name" value="TATBPROTEIN"/>
</dbReference>
<dbReference type="AlphaFoldDB" id="A0A9W6J0M7"/>
<evidence type="ECO:0000256" key="9">
    <source>
        <dbReference type="HAMAP-Rule" id="MF_00237"/>
    </source>
</evidence>
<reference evidence="11" key="2">
    <citation type="submission" date="2023-01" db="EMBL/GenBank/DDBJ databases">
        <authorList>
            <person name="Sun Q."/>
            <person name="Evtushenko L."/>
        </authorList>
    </citation>
    <scope>NUCLEOTIDE SEQUENCE</scope>
    <source>
        <strain evidence="11">VKM B-2347</strain>
    </source>
</reference>
<reference evidence="11" key="1">
    <citation type="journal article" date="2014" name="Int. J. Syst. Evol. Microbiol.">
        <title>Complete genome sequence of Corynebacterium casei LMG S-19264T (=DSM 44701T), isolated from a smear-ripened cheese.</title>
        <authorList>
            <consortium name="US DOE Joint Genome Institute (JGI-PGF)"/>
            <person name="Walter F."/>
            <person name="Albersmeier A."/>
            <person name="Kalinowski J."/>
            <person name="Ruckert C."/>
        </authorList>
    </citation>
    <scope>NUCLEOTIDE SEQUENCE</scope>
    <source>
        <strain evidence="11">VKM B-2347</strain>
    </source>
</reference>
<evidence type="ECO:0000256" key="1">
    <source>
        <dbReference type="ARBA" id="ARBA00004167"/>
    </source>
</evidence>
<proteinExistence type="inferred from homology"/>
<gene>
    <name evidence="9" type="primary">tatB</name>
    <name evidence="11" type="ORF">GCM10008179_11860</name>
</gene>
<dbReference type="HAMAP" id="MF_00237">
    <property type="entry name" value="TatB"/>
    <property type="match status" value="1"/>
</dbReference>
<dbReference type="GO" id="GO:0043953">
    <property type="term" value="P:protein transport by the Tat complex"/>
    <property type="evidence" value="ECO:0007669"/>
    <property type="project" value="UniProtKB-UniRule"/>
</dbReference>
<comment type="similarity">
    <text evidence="9">Belongs to the TatB family.</text>
</comment>
<dbReference type="InterPro" id="IPR018448">
    <property type="entry name" value="TatB"/>
</dbReference>
<evidence type="ECO:0000256" key="7">
    <source>
        <dbReference type="ARBA" id="ARBA00023010"/>
    </source>
</evidence>
<comment type="subunit">
    <text evidence="9">The Tat system comprises two distinct complexes: a TatABC complex, containing multiple copies of TatA, TatB and TatC subunits, and a separate TatA complex, containing only TatA subunits. Substrates initially bind to the TatABC complex, which probably triggers association of the separate TatA complex to form the active translocon.</text>
</comment>
<evidence type="ECO:0000256" key="5">
    <source>
        <dbReference type="ARBA" id="ARBA00022927"/>
    </source>
</evidence>
<dbReference type="GO" id="GO:0033281">
    <property type="term" value="C:TAT protein transport complex"/>
    <property type="evidence" value="ECO:0007669"/>
    <property type="project" value="UniProtKB-UniRule"/>
</dbReference>
<comment type="caution">
    <text evidence="11">The sequence shown here is derived from an EMBL/GenBank/DDBJ whole genome shotgun (WGS) entry which is preliminary data.</text>
</comment>
<protein>
    <recommendedName>
        <fullName evidence="9">Sec-independent protein translocase protein TatB</fullName>
    </recommendedName>
</protein>
<keyword evidence="4 9" id="KW-0812">Transmembrane</keyword>
<feature type="compositionally biased region" description="Pro residues" evidence="10">
    <location>
        <begin position="164"/>
        <end position="174"/>
    </location>
</feature>
<dbReference type="EMBL" id="BSFI01000006">
    <property type="protein sequence ID" value="GLK67548.1"/>
    <property type="molecule type" value="Genomic_DNA"/>
</dbReference>
<keyword evidence="6 9" id="KW-1133">Transmembrane helix</keyword>
<feature type="region of interest" description="Disordered" evidence="10">
    <location>
        <begin position="116"/>
        <end position="174"/>
    </location>
</feature>
<dbReference type="PANTHER" id="PTHR33162">
    <property type="entry name" value="SEC-INDEPENDENT PROTEIN TRANSLOCASE PROTEIN TATA, CHLOROPLASTIC"/>
    <property type="match status" value="1"/>
</dbReference>
<dbReference type="RefSeq" id="WP_271167798.1">
    <property type="nucleotide sequence ID" value="NZ_BSFI01000006.1"/>
</dbReference>
<keyword evidence="7 9" id="KW-0811">Translocation</keyword>
<sequence>MFDIAWSEFLVVAVVALVVVGPKDLPPLLRTIGKTVATLRRMAGDFQTQFNEALREAELDDVAKDLTGIKNTASKMVSARDPFKMARDEIRGALAGAATPAPSALSGAAAEGAADAPSALAPIPEPDAELAAIAAPAPSPEPEAAQSAAPHANGHDPSIAAPSDEPPIPPGAVS</sequence>
<dbReference type="GO" id="GO:0008320">
    <property type="term" value="F:protein transmembrane transporter activity"/>
    <property type="evidence" value="ECO:0007669"/>
    <property type="project" value="UniProtKB-UniRule"/>
</dbReference>
<name>A0A9W6J0M7_9HYPH</name>
<dbReference type="Proteomes" id="UP001143372">
    <property type="component" value="Unassembled WGS sequence"/>
</dbReference>
<keyword evidence="8 9" id="KW-0472">Membrane</keyword>
<dbReference type="PANTHER" id="PTHR33162:SF1">
    <property type="entry name" value="SEC-INDEPENDENT PROTEIN TRANSLOCASE PROTEIN TATA, CHLOROPLASTIC"/>
    <property type="match status" value="1"/>
</dbReference>
<keyword evidence="3 9" id="KW-1003">Cell membrane</keyword>
<evidence type="ECO:0000256" key="10">
    <source>
        <dbReference type="SAM" id="MobiDB-lite"/>
    </source>
</evidence>
<dbReference type="NCBIfam" id="TIGR01410">
    <property type="entry name" value="tatB"/>
    <property type="match status" value="1"/>
</dbReference>
<feature type="compositionally biased region" description="Low complexity" evidence="10">
    <location>
        <begin position="129"/>
        <end position="152"/>
    </location>
</feature>
<evidence type="ECO:0000313" key="12">
    <source>
        <dbReference type="Proteomes" id="UP001143372"/>
    </source>
</evidence>
<accession>A0A9W6J0M7</accession>
<organism evidence="11 12">
    <name type="scientific">Hansschlegelia plantiphila</name>
    <dbReference type="NCBI Taxonomy" id="374655"/>
    <lineage>
        <taxon>Bacteria</taxon>
        <taxon>Pseudomonadati</taxon>
        <taxon>Pseudomonadota</taxon>
        <taxon>Alphaproteobacteria</taxon>
        <taxon>Hyphomicrobiales</taxon>
        <taxon>Methylopilaceae</taxon>
        <taxon>Hansschlegelia</taxon>
    </lineage>
</organism>
<comment type="subcellular location">
    <subcellularLocation>
        <location evidence="9">Cell membrane</location>
        <topology evidence="9">Single-pass membrane protein</topology>
    </subcellularLocation>
    <subcellularLocation>
        <location evidence="1">Membrane</location>
        <topology evidence="1">Single-pass membrane protein</topology>
    </subcellularLocation>
</comment>
<evidence type="ECO:0000256" key="8">
    <source>
        <dbReference type="ARBA" id="ARBA00023136"/>
    </source>
</evidence>
<evidence type="ECO:0000256" key="4">
    <source>
        <dbReference type="ARBA" id="ARBA00022692"/>
    </source>
</evidence>
<keyword evidence="2 9" id="KW-0813">Transport</keyword>
<evidence type="ECO:0000256" key="3">
    <source>
        <dbReference type="ARBA" id="ARBA00022475"/>
    </source>
</evidence>
<dbReference type="InterPro" id="IPR003369">
    <property type="entry name" value="TatA/B/E"/>
</dbReference>
<keyword evidence="5 9" id="KW-0653">Protein transport</keyword>
<dbReference type="Gene3D" id="1.20.5.3310">
    <property type="match status" value="1"/>
</dbReference>
<dbReference type="Pfam" id="PF02416">
    <property type="entry name" value="TatA_B_E"/>
    <property type="match status" value="1"/>
</dbReference>
<evidence type="ECO:0000256" key="2">
    <source>
        <dbReference type="ARBA" id="ARBA00022448"/>
    </source>
</evidence>
<keyword evidence="12" id="KW-1185">Reference proteome</keyword>
<evidence type="ECO:0000313" key="11">
    <source>
        <dbReference type="EMBL" id="GLK67548.1"/>
    </source>
</evidence>
<comment type="function">
    <text evidence="9">Part of the twin-arginine translocation (Tat) system that transports large folded proteins containing a characteristic twin-arginine motif in their signal peptide across membranes. Together with TatC, TatB is part of a receptor directly interacting with Tat signal peptides. TatB may form an oligomeric binding site that transiently accommodates folded Tat precursor proteins before their translocation.</text>
</comment>